<dbReference type="OrthoDB" id="3389322at2"/>
<proteinExistence type="predicted"/>
<comment type="caution">
    <text evidence="3">The sequence shown here is derived from an EMBL/GenBank/DDBJ whole genome shotgun (WGS) entry which is preliminary data.</text>
</comment>
<sequence>MSPVGFVPVLQHATALLNRTLEPPVQPGREEARRWAAEKLSKREYREAAPGWLETLWQQFLDWLQSVTDGQSPAEGPPVGPFIGLGIAILIAVAIILARPRLNARRRPPKEIFDAEAAATAADYRERAKAAAARGDWAAAVVEQFRALVSSAEDRAVLDPQPGRTADEAAGQLIRAFPAASGRLEAAARMFDAVRYGSGSAVAADHAAVAGLDSTLERLTPSYAGAAPGGLAVPR</sequence>
<feature type="transmembrane region" description="Helical" evidence="1">
    <location>
        <begin position="79"/>
        <end position="98"/>
    </location>
</feature>
<organism evidence="3 4">
    <name type="scientific">Arthrobacter globiformis</name>
    <dbReference type="NCBI Taxonomy" id="1665"/>
    <lineage>
        <taxon>Bacteria</taxon>
        <taxon>Bacillati</taxon>
        <taxon>Actinomycetota</taxon>
        <taxon>Actinomycetes</taxon>
        <taxon>Micrococcales</taxon>
        <taxon>Micrococcaceae</taxon>
        <taxon>Arthrobacter</taxon>
    </lineage>
</organism>
<keyword evidence="1" id="KW-1133">Transmembrane helix</keyword>
<protein>
    <submittedName>
        <fullName evidence="3">DUF4129 domain-containing protein</fullName>
    </submittedName>
</protein>
<dbReference type="Proteomes" id="UP000249166">
    <property type="component" value="Unassembled WGS sequence"/>
</dbReference>
<feature type="domain" description="Protein-glutamine gamma-glutamyltransferase-like C-terminal" evidence="2">
    <location>
        <begin position="145"/>
        <end position="208"/>
    </location>
</feature>
<dbReference type="EMBL" id="QLNP01000105">
    <property type="protein sequence ID" value="RAM35132.1"/>
    <property type="molecule type" value="Genomic_DNA"/>
</dbReference>
<evidence type="ECO:0000256" key="1">
    <source>
        <dbReference type="SAM" id="Phobius"/>
    </source>
</evidence>
<evidence type="ECO:0000313" key="4">
    <source>
        <dbReference type="Proteomes" id="UP000249166"/>
    </source>
</evidence>
<name>A0A328H996_ARTGO</name>
<evidence type="ECO:0000313" key="3">
    <source>
        <dbReference type="EMBL" id="RAM35132.1"/>
    </source>
</evidence>
<gene>
    <name evidence="3" type="ORF">DBZ45_21305</name>
</gene>
<reference evidence="3 4" key="1">
    <citation type="submission" date="2018-04" db="EMBL/GenBank/DDBJ databases">
        <title>Bacteria isolated from cave deposits of Manipur.</title>
        <authorList>
            <person name="Sahoo D."/>
            <person name="Sarangthem I."/>
            <person name="Nandeibam J."/>
        </authorList>
    </citation>
    <scope>NUCLEOTIDE SEQUENCE [LARGE SCALE GENOMIC DNA]</scope>
    <source>
        <strain evidence="4">mrc11</strain>
    </source>
</reference>
<dbReference type="Pfam" id="PF13559">
    <property type="entry name" value="DUF4129"/>
    <property type="match status" value="1"/>
</dbReference>
<evidence type="ECO:0000259" key="2">
    <source>
        <dbReference type="Pfam" id="PF13559"/>
    </source>
</evidence>
<dbReference type="RefSeq" id="WP_111905808.1">
    <property type="nucleotide sequence ID" value="NZ_QLNP01000105.1"/>
</dbReference>
<accession>A0A328H996</accession>
<dbReference type="AlphaFoldDB" id="A0A328H996"/>
<dbReference type="InterPro" id="IPR025403">
    <property type="entry name" value="TgpA-like_C"/>
</dbReference>
<keyword evidence="1" id="KW-0812">Transmembrane</keyword>
<keyword evidence="1" id="KW-0472">Membrane</keyword>